<dbReference type="AlphaFoldDB" id="A0A1X7HVF5"/>
<keyword evidence="2 8" id="KW-0963">Cytoplasm</keyword>
<dbReference type="Gene3D" id="3.40.50.620">
    <property type="entry name" value="HUPs"/>
    <property type="match status" value="1"/>
</dbReference>
<dbReference type="GO" id="GO:0005524">
    <property type="term" value="F:ATP binding"/>
    <property type="evidence" value="ECO:0007669"/>
    <property type="project" value="UniProtKB-UniRule"/>
</dbReference>
<evidence type="ECO:0000313" key="10">
    <source>
        <dbReference type="EMBL" id="SMF92678.1"/>
    </source>
</evidence>
<evidence type="ECO:0000256" key="2">
    <source>
        <dbReference type="ARBA" id="ARBA00022490"/>
    </source>
</evidence>
<dbReference type="InterPro" id="IPR012094">
    <property type="entry name" value="tRNA_Ile_lys_synt"/>
</dbReference>
<comment type="subcellular location">
    <subcellularLocation>
        <location evidence="1 8">Cytoplasm</location>
    </subcellularLocation>
</comment>
<sequence>MKLEQDYLKSLVERVEDVATEKQLWDEGDTIIVAVSGGPDSVALLHVLHEISSRRIPLKLICAHVHHGFRQESDDEAVMVQRLAESLGIPVETAYIDVPAYMKSSGKGVQEAARDKRYEFLFETARKYGARSIALAHHADDQAETVLMRLLRGTGPSGLAGMKIKRSQKNVELIRPFLRINKTDLIELCDQCGYSYAIDYSNMLTKYRRNAVRLEVFPFLEQYNTQISSSLNQLAEVTGEEDDYMELAAEDAYRSLVREIDGRTSFDAPSFLGLHVALQRRLIKLILNYLSADQENTDFVKIETVRQGVLQDRRTNWRLDLGGGLTCIREYGEVSFCPKPLVGQGKYIYQLDSPDGPDLVLPEIGKILKLALVDGEEMRDGIKLASGEASFDADQLLFPLTVRCRQPGDKMKVMGLNGSKKVKDILIDEKIPPSVRSMIPMVCDGSGSIVWIPGVRRSVHAAVGRHTTCILRMELVNAGKA</sequence>
<name>A0A1X7HVF5_9BACL</name>
<organism evidence="10 11">
    <name type="scientific">Paenibacillus uliginis N3/975</name>
    <dbReference type="NCBI Taxonomy" id="1313296"/>
    <lineage>
        <taxon>Bacteria</taxon>
        <taxon>Bacillati</taxon>
        <taxon>Bacillota</taxon>
        <taxon>Bacilli</taxon>
        <taxon>Bacillales</taxon>
        <taxon>Paenibacillaceae</taxon>
        <taxon>Paenibacillus</taxon>
    </lineage>
</organism>
<keyword evidence="4 8" id="KW-0819">tRNA processing</keyword>
<dbReference type="InterPro" id="IPR014729">
    <property type="entry name" value="Rossmann-like_a/b/a_fold"/>
</dbReference>
<dbReference type="EC" id="6.3.4.19" evidence="8"/>
<accession>A0A1X7HVF5</accession>
<dbReference type="Gene3D" id="3.30.465.60">
    <property type="match status" value="1"/>
</dbReference>
<dbReference type="GO" id="GO:0032267">
    <property type="term" value="F:tRNA(Ile)-lysidine synthase activity"/>
    <property type="evidence" value="ECO:0007669"/>
    <property type="project" value="UniProtKB-EC"/>
</dbReference>
<dbReference type="InterPro" id="IPR012795">
    <property type="entry name" value="tRNA_Ile_lys_synt_N"/>
</dbReference>
<dbReference type="CDD" id="cd01992">
    <property type="entry name" value="TilS_N"/>
    <property type="match status" value="1"/>
</dbReference>
<evidence type="ECO:0000259" key="9">
    <source>
        <dbReference type="SMART" id="SM00977"/>
    </source>
</evidence>
<keyword evidence="6 8" id="KW-0067">ATP-binding</keyword>
<comment type="similarity">
    <text evidence="8">Belongs to the tRNA(Ile)-lysidine synthase family.</text>
</comment>
<keyword evidence="3 8" id="KW-0436">Ligase</keyword>
<evidence type="ECO:0000256" key="7">
    <source>
        <dbReference type="ARBA" id="ARBA00048539"/>
    </source>
</evidence>
<dbReference type="Pfam" id="PF09179">
    <property type="entry name" value="TilS"/>
    <property type="match status" value="1"/>
</dbReference>
<keyword evidence="11" id="KW-1185">Reference proteome</keyword>
<dbReference type="HAMAP" id="MF_01161">
    <property type="entry name" value="tRNA_Ile_lys_synt"/>
    <property type="match status" value="1"/>
</dbReference>
<keyword evidence="5 8" id="KW-0547">Nucleotide-binding</keyword>
<dbReference type="GO" id="GO:0005737">
    <property type="term" value="C:cytoplasm"/>
    <property type="evidence" value="ECO:0007669"/>
    <property type="project" value="UniProtKB-SubCell"/>
</dbReference>
<dbReference type="NCBIfam" id="TIGR02432">
    <property type="entry name" value="lysidine_TilS_N"/>
    <property type="match status" value="1"/>
</dbReference>
<evidence type="ECO:0000256" key="5">
    <source>
        <dbReference type="ARBA" id="ARBA00022741"/>
    </source>
</evidence>
<dbReference type="InterPro" id="IPR011063">
    <property type="entry name" value="TilS/TtcA_N"/>
</dbReference>
<evidence type="ECO:0000256" key="6">
    <source>
        <dbReference type="ARBA" id="ARBA00022840"/>
    </source>
</evidence>
<dbReference type="Pfam" id="PF11734">
    <property type="entry name" value="TilS_C"/>
    <property type="match status" value="1"/>
</dbReference>
<dbReference type="InterPro" id="IPR012796">
    <property type="entry name" value="Lysidine-tRNA-synth_C"/>
</dbReference>
<evidence type="ECO:0000256" key="1">
    <source>
        <dbReference type="ARBA" id="ARBA00004496"/>
    </source>
</evidence>
<dbReference type="Proteomes" id="UP000192940">
    <property type="component" value="Chromosome I"/>
</dbReference>
<feature type="binding site" evidence="8">
    <location>
        <begin position="36"/>
        <end position="41"/>
    </location>
    <ligand>
        <name>ATP</name>
        <dbReference type="ChEBI" id="CHEBI:30616"/>
    </ligand>
</feature>
<gene>
    <name evidence="8" type="primary">tilS</name>
    <name evidence="10" type="ORF">SAMN05661091_5959</name>
</gene>
<dbReference type="SUPFAM" id="SSF56037">
    <property type="entry name" value="PheT/TilS domain"/>
    <property type="match status" value="1"/>
</dbReference>
<dbReference type="Pfam" id="PF01171">
    <property type="entry name" value="ATP_bind_3"/>
    <property type="match status" value="1"/>
</dbReference>
<protein>
    <recommendedName>
        <fullName evidence="8">tRNA(Ile)-lysidine synthase</fullName>
        <ecNumber evidence="8">6.3.4.19</ecNumber>
    </recommendedName>
    <alternativeName>
        <fullName evidence="8">tRNA(Ile)-2-lysyl-cytidine synthase</fullName>
    </alternativeName>
    <alternativeName>
        <fullName evidence="8">tRNA(Ile)-lysidine synthetase</fullName>
    </alternativeName>
</protein>
<feature type="domain" description="Lysidine-tRNA(Ile) synthetase C-terminal" evidence="9">
    <location>
        <begin position="400"/>
        <end position="473"/>
    </location>
</feature>
<dbReference type="SUPFAM" id="SSF52402">
    <property type="entry name" value="Adenine nucleotide alpha hydrolases-like"/>
    <property type="match status" value="1"/>
</dbReference>
<dbReference type="InterPro" id="IPR015262">
    <property type="entry name" value="tRNA_Ile_lys_synt_subst-bd"/>
</dbReference>
<dbReference type="GO" id="GO:0006400">
    <property type="term" value="P:tRNA modification"/>
    <property type="evidence" value="ECO:0007669"/>
    <property type="project" value="UniProtKB-UniRule"/>
</dbReference>
<evidence type="ECO:0000256" key="3">
    <source>
        <dbReference type="ARBA" id="ARBA00022598"/>
    </source>
</evidence>
<evidence type="ECO:0000313" key="11">
    <source>
        <dbReference type="Proteomes" id="UP000192940"/>
    </source>
</evidence>
<dbReference type="PANTHER" id="PTHR43033:SF1">
    <property type="entry name" value="TRNA(ILE)-LYSIDINE SYNTHASE-RELATED"/>
    <property type="match status" value="1"/>
</dbReference>
<dbReference type="NCBIfam" id="TIGR02433">
    <property type="entry name" value="lysidine_TilS_C"/>
    <property type="match status" value="1"/>
</dbReference>
<dbReference type="SUPFAM" id="SSF82829">
    <property type="entry name" value="MesJ substrate recognition domain-like"/>
    <property type="match status" value="1"/>
</dbReference>
<reference evidence="10 11" key="1">
    <citation type="submission" date="2017-04" db="EMBL/GenBank/DDBJ databases">
        <authorList>
            <person name="Afonso C.L."/>
            <person name="Miller P.J."/>
            <person name="Scott M.A."/>
            <person name="Spackman E."/>
            <person name="Goraichik I."/>
            <person name="Dimitrov K.M."/>
            <person name="Suarez D.L."/>
            <person name="Swayne D.E."/>
        </authorList>
    </citation>
    <scope>NUCLEOTIDE SEQUENCE [LARGE SCALE GENOMIC DNA]</scope>
    <source>
        <strain evidence="10 11">N3/975</strain>
    </source>
</reference>
<dbReference type="EMBL" id="LT840184">
    <property type="protein sequence ID" value="SMF92678.1"/>
    <property type="molecule type" value="Genomic_DNA"/>
</dbReference>
<comment type="domain">
    <text evidence="8">The N-terminal region contains the highly conserved SGGXDS motif, predicted to be a P-loop motif involved in ATP binding.</text>
</comment>
<dbReference type="PANTHER" id="PTHR43033">
    <property type="entry name" value="TRNA(ILE)-LYSIDINE SYNTHASE-RELATED"/>
    <property type="match status" value="1"/>
</dbReference>
<proteinExistence type="inferred from homology"/>
<evidence type="ECO:0000256" key="4">
    <source>
        <dbReference type="ARBA" id="ARBA00022694"/>
    </source>
</evidence>
<evidence type="ECO:0000256" key="8">
    <source>
        <dbReference type="HAMAP-Rule" id="MF_01161"/>
    </source>
</evidence>
<comment type="function">
    <text evidence="8">Ligates lysine onto the cytidine present at position 34 of the AUA codon-specific tRNA(Ile) that contains the anticodon CAU, in an ATP-dependent manner. Cytidine is converted to lysidine, thus changing the amino acid specificity of the tRNA from methionine to isoleucine.</text>
</comment>
<comment type="catalytic activity">
    <reaction evidence="7 8">
        <text>cytidine(34) in tRNA(Ile2) + L-lysine + ATP = lysidine(34) in tRNA(Ile2) + AMP + diphosphate + H(+)</text>
        <dbReference type="Rhea" id="RHEA:43744"/>
        <dbReference type="Rhea" id="RHEA-COMP:10625"/>
        <dbReference type="Rhea" id="RHEA-COMP:10670"/>
        <dbReference type="ChEBI" id="CHEBI:15378"/>
        <dbReference type="ChEBI" id="CHEBI:30616"/>
        <dbReference type="ChEBI" id="CHEBI:32551"/>
        <dbReference type="ChEBI" id="CHEBI:33019"/>
        <dbReference type="ChEBI" id="CHEBI:82748"/>
        <dbReference type="ChEBI" id="CHEBI:83665"/>
        <dbReference type="ChEBI" id="CHEBI:456215"/>
        <dbReference type="EC" id="6.3.4.19"/>
    </reaction>
</comment>
<dbReference type="STRING" id="1313296.SAMN05661091_5959"/>
<dbReference type="SMART" id="SM00977">
    <property type="entry name" value="TilS_C"/>
    <property type="match status" value="1"/>
</dbReference>
<dbReference type="RefSeq" id="WP_208916720.1">
    <property type="nucleotide sequence ID" value="NZ_LT840184.1"/>
</dbReference>